<accession>A0A9W6ZLI2</accession>
<keyword evidence="1" id="KW-1133">Transmembrane helix</keyword>
<protein>
    <submittedName>
        <fullName evidence="3">Uncharacterized protein</fullName>
    </submittedName>
</protein>
<dbReference type="Proteomes" id="UP001165082">
    <property type="component" value="Unassembled WGS sequence"/>
</dbReference>
<feature type="transmembrane region" description="Helical" evidence="1">
    <location>
        <begin position="195"/>
        <end position="214"/>
    </location>
</feature>
<sequence length="224" mass="24524">MVYVITFFLGALPYTCTQLILASTGRSIWADAAYLSAQASYASMTISTFLRPRNEGNRRLLMAQAFLCLVVPDVVQLAAIETSAATWISKVANLSDKKLSRFLTDSLLVPAISTISVFFFFALDPIRCWAEHKGEEKEYCERTLVGQAGLGLVVVCHFGMSLIPPLFSESTIKKHSITIRQIATGNLSARKSLKIGMNVVALCCVFFLFAQYNARGSASSGEKT</sequence>
<keyword evidence="1" id="KW-0812">Transmembrane</keyword>
<comment type="caution">
    <text evidence="3">The sequence shown here is derived from an EMBL/GenBank/DDBJ whole genome shotgun (WGS) entry which is preliminary data.</text>
</comment>
<organism evidence="3 4">
    <name type="scientific">Triparma retinervis</name>
    <dbReference type="NCBI Taxonomy" id="2557542"/>
    <lineage>
        <taxon>Eukaryota</taxon>
        <taxon>Sar</taxon>
        <taxon>Stramenopiles</taxon>
        <taxon>Ochrophyta</taxon>
        <taxon>Bolidophyceae</taxon>
        <taxon>Parmales</taxon>
        <taxon>Triparmaceae</taxon>
        <taxon>Triparma</taxon>
    </lineage>
</organism>
<keyword evidence="4" id="KW-1185">Reference proteome</keyword>
<feature type="transmembrane region" description="Helical" evidence="1">
    <location>
        <begin position="144"/>
        <end position="163"/>
    </location>
</feature>
<feature type="signal peptide" evidence="2">
    <location>
        <begin position="1"/>
        <end position="17"/>
    </location>
</feature>
<evidence type="ECO:0000313" key="4">
    <source>
        <dbReference type="Proteomes" id="UP001165082"/>
    </source>
</evidence>
<proteinExistence type="predicted"/>
<dbReference type="EMBL" id="BRXZ01000746">
    <property type="protein sequence ID" value="GMH52689.1"/>
    <property type="molecule type" value="Genomic_DNA"/>
</dbReference>
<evidence type="ECO:0000313" key="3">
    <source>
        <dbReference type="EMBL" id="GMH52689.1"/>
    </source>
</evidence>
<feature type="chain" id="PRO_5040794842" evidence="2">
    <location>
        <begin position="18"/>
        <end position="224"/>
    </location>
</feature>
<dbReference type="OrthoDB" id="10607162at2759"/>
<feature type="transmembrane region" description="Helical" evidence="1">
    <location>
        <begin position="107"/>
        <end position="123"/>
    </location>
</feature>
<keyword evidence="2" id="KW-0732">Signal</keyword>
<evidence type="ECO:0000256" key="2">
    <source>
        <dbReference type="SAM" id="SignalP"/>
    </source>
</evidence>
<keyword evidence="1" id="KW-0472">Membrane</keyword>
<dbReference type="AlphaFoldDB" id="A0A9W6ZLI2"/>
<reference evidence="3" key="1">
    <citation type="submission" date="2022-07" db="EMBL/GenBank/DDBJ databases">
        <title>Genome analysis of Parmales, a sister group of diatoms, reveals the evolutionary specialization of diatoms from phago-mixotrophs to photoautotrophs.</title>
        <authorList>
            <person name="Ban H."/>
            <person name="Sato S."/>
            <person name="Yoshikawa S."/>
            <person name="Kazumasa Y."/>
            <person name="Nakamura Y."/>
            <person name="Ichinomiya M."/>
            <person name="Saitoh K."/>
            <person name="Sato N."/>
            <person name="Blanc-Mathieu R."/>
            <person name="Endo H."/>
            <person name="Kuwata A."/>
            <person name="Ogata H."/>
        </authorList>
    </citation>
    <scope>NUCLEOTIDE SEQUENCE</scope>
</reference>
<evidence type="ECO:0000256" key="1">
    <source>
        <dbReference type="SAM" id="Phobius"/>
    </source>
</evidence>
<feature type="non-terminal residue" evidence="3">
    <location>
        <position position="1"/>
    </location>
</feature>
<name>A0A9W6ZLI2_9STRA</name>
<gene>
    <name evidence="3" type="ORF">TrRE_jg13521</name>
</gene>